<feature type="non-terminal residue" evidence="3">
    <location>
        <position position="136"/>
    </location>
</feature>
<sequence>RDWTHWTRKQVAEAVKGLRHTGGSGCILDTVELLDKSKVECSITTKKGVRALYYEMDLEVSWKGRAAPRLRPQEGSGELDGVIRVYNIAHDTTFQLGGDENTSYIYALGWDQRLKGEWVEDLSTQAAELFDLIAAK</sequence>
<dbReference type="Proteomes" id="UP001189429">
    <property type="component" value="Unassembled WGS sequence"/>
</dbReference>
<dbReference type="Gene3D" id="3.15.10.20">
    <property type="entry name" value="Activator of Hsp90 ATPase Aha1, N-terminal domain"/>
    <property type="match status" value="1"/>
</dbReference>
<dbReference type="InterPro" id="IPR015310">
    <property type="entry name" value="AHSA1-like_N"/>
</dbReference>
<protein>
    <recommendedName>
        <fullName evidence="2">Activator of Hsp90 ATPase AHSA1-like N-terminal domain-containing protein</fullName>
    </recommendedName>
</protein>
<feature type="domain" description="Activator of Hsp90 ATPase AHSA1-like N-terminal" evidence="2">
    <location>
        <begin position="1"/>
        <end position="93"/>
    </location>
</feature>
<organism evidence="3 4">
    <name type="scientific">Prorocentrum cordatum</name>
    <dbReference type="NCBI Taxonomy" id="2364126"/>
    <lineage>
        <taxon>Eukaryota</taxon>
        <taxon>Sar</taxon>
        <taxon>Alveolata</taxon>
        <taxon>Dinophyceae</taxon>
        <taxon>Prorocentrales</taxon>
        <taxon>Prorocentraceae</taxon>
        <taxon>Prorocentrum</taxon>
    </lineage>
</organism>
<dbReference type="EMBL" id="CAUYUJ010001714">
    <property type="protein sequence ID" value="CAK0797251.1"/>
    <property type="molecule type" value="Genomic_DNA"/>
</dbReference>
<evidence type="ECO:0000259" key="2">
    <source>
        <dbReference type="Pfam" id="PF09229"/>
    </source>
</evidence>
<comment type="similarity">
    <text evidence="1">Belongs to the AHA1 family.</text>
</comment>
<keyword evidence="4" id="KW-1185">Reference proteome</keyword>
<dbReference type="InterPro" id="IPR036338">
    <property type="entry name" value="Aha1"/>
</dbReference>
<evidence type="ECO:0000313" key="4">
    <source>
        <dbReference type="Proteomes" id="UP001189429"/>
    </source>
</evidence>
<name>A0ABN9PVG7_9DINO</name>
<reference evidence="3" key="1">
    <citation type="submission" date="2023-10" db="EMBL/GenBank/DDBJ databases">
        <authorList>
            <person name="Chen Y."/>
            <person name="Shah S."/>
            <person name="Dougan E. K."/>
            <person name="Thang M."/>
            <person name="Chan C."/>
        </authorList>
    </citation>
    <scope>NUCLEOTIDE SEQUENCE [LARGE SCALE GENOMIC DNA]</scope>
</reference>
<accession>A0ABN9PVG7</accession>
<dbReference type="Pfam" id="PF09229">
    <property type="entry name" value="Aha1_N"/>
    <property type="match status" value="1"/>
</dbReference>
<proteinExistence type="inferred from homology"/>
<dbReference type="SUPFAM" id="SSF103111">
    <property type="entry name" value="Activator of Hsp90 ATPase, Aha1"/>
    <property type="match status" value="1"/>
</dbReference>
<gene>
    <name evidence="3" type="ORF">PCOR1329_LOCUS6396</name>
</gene>
<evidence type="ECO:0000256" key="1">
    <source>
        <dbReference type="ARBA" id="ARBA00006817"/>
    </source>
</evidence>
<evidence type="ECO:0000313" key="3">
    <source>
        <dbReference type="EMBL" id="CAK0797251.1"/>
    </source>
</evidence>
<comment type="caution">
    <text evidence="3">The sequence shown here is derived from an EMBL/GenBank/DDBJ whole genome shotgun (WGS) entry which is preliminary data.</text>
</comment>
<feature type="non-terminal residue" evidence="3">
    <location>
        <position position="1"/>
    </location>
</feature>